<reference evidence="2" key="1">
    <citation type="journal article" date="2023" name="G3 (Bethesda)">
        <title>Genome assembly and association tests identify interacting loci associated with vigor, precocity, and sex in interspecific pistachio rootstocks.</title>
        <authorList>
            <person name="Palmer W."/>
            <person name="Jacygrad E."/>
            <person name="Sagayaradj S."/>
            <person name="Cavanaugh K."/>
            <person name="Han R."/>
            <person name="Bertier L."/>
            <person name="Beede B."/>
            <person name="Kafkas S."/>
            <person name="Golino D."/>
            <person name="Preece J."/>
            <person name="Michelmore R."/>
        </authorList>
    </citation>
    <scope>NUCLEOTIDE SEQUENCE [LARGE SCALE GENOMIC DNA]</scope>
</reference>
<proteinExistence type="predicted"/>
<protein>
    <submittedName>
        <fullName evidence="1">Uncharacterized protein</fullName>
    </submittedName>
</protein>
<sequence length="62" mass="7043">MHHFWTYWYPCITFGRVAEIADQGHAYKLVNSCGAIGVLYFLLGFMTGFTFCNSCRLAAITK</sequence>
<name>A0ACC0YJ01_9ROSI</name>
<accession>A0ACC0YJ01</accession>
<gene>
    <name evidence="1" type="ORF">Pint_22360</name>
</gene>
<keyword evidence="2" id="KW-1185">Reference proteome</keyword>
<organism evidence="1 2">
    <name type="scientific">Pistacia integerrima</name>
    <dbReference type="NCBI Taxonomy" id="434235"/>
    <lineage>
        <taxon>Eukaryota</taxon>
        <taxon>Viridiplantae</taxon>
        <taxon>Streptophyta</taxon>
        <taxon>Embryophyta</taxon>
        <taxon>Tracheophyta</taxon>
        <taxon>Spermatophyta</taxon>
        <taxon>Magnoliopsida</taxon>
        <taxon>eudicotyledons</taxon>
        <taxon>Gunneridae</taxon>
        <taxon>Pentapetalae</taxon>
        <taxon>rosids</taxon>
        <taxon>malvids</taxon>
        <taxon>Sapindales</taxon>
        <taxon>Anacardiaceae</taxon>
        <taxon>Pistacia</taxon>
    </lineage>
</organism>
<dbReference type="Proteomes" id="UP001163603">
    <property type="component" value="Chromosome 6"/>
</dbReference>
<evidence type="ECO:0000313" key="1">
    <source>
        <dbReference type="EMBL" id="KAJ0037927.1"/>
    </source>
</evidence>
<evidence type="ECO:0000313" key="2">
    <source>
        <dbReference type="Proteomes" id="UP001163603"/>
    </source>
</evidence>
<comment type="caution">
    <text evidence="1">The sequence shown here is derived from an EMBL/GenBank/DDBJ whole genome shotgun (WGS) entry which is preliminary data.</text>
</comment>
<dbReference type="EMBL" id="CM047741">
    <property type="protein sequence ID" value="KAJ0037927.1"/>
    <property type="molecule type" value="Genomic_DNA"/>
</dbReference>